<dbReference type="GO" id="GO:0021895">
    <property type="term" value="P:cerebral cortex neuron differentiation"/>
    <property type="evidence" value="ECO:0007669"/>
    <property type="project" value="Ensembl"/>
</dbReference>
<dbReference type="Pfam" id="PF06937">
    <property type="entry name" value="EURL"/>
    <property type="match status" value="1"/>
</dbReference>
<reference evidence="1" key="2">
    <citation type="submission" date="2025-09" db="UniProtKB">
        <authorList>
            <consortium name="Ensembl"/>
        </authorList>
    </citation>
    <scope>IDENTIFICATION</scope>
</reference>
<sequence length="293" mass="33563">MNEEQFVNIDLNDDNVCSVCKLGTEKETLSFCHICFELNIEGVPKADLLHTKSLRGNKDCFEKFHLIANQGCPRSKLSKSTYAEVKNILSKKINWIIQYAQNKDLESDSESSKTSQHQLFNFRPQPERKLLPQFDSQVPRYSAKWIDAGSGSISNCSQNILEQRESTDFRLNTLQGTDATFCCSSVLWSSHNQVQKTEKAKSVSDKRAQRRHPQYNREELSMMTPEELEQLNEKLLKQIQDVFEELTQQVQEKDSLASQLNVRHIAIEQLLKNCSKLPCLQMGRSGTKSNISI</sequence>
<evidence type="ECO:0000313" key="2">
    <source>
        <dbReference type="Proteomes" id="UP000694392"/>
    </source>
</evidence>
<organism evidence="1 2">
    <name type="scientific">Sphenodon punctatus</name>
    <name type="common">Tuatara</name>
    <name type="synonym">Hatteria punctata</name>
    <dbReference type="NCBI Taxonomy" id="8508"/>
    <lineage>
        <taxon>Eukaryota</taxon>
        <taxon>Metazoa</taxon>
        <taxon>Chordata</taxon>
        <taxon>Craniata</taxon>
        <taxon>Vertebrata</taxon>
        <taxon>Euteleostomi</taxon>
        <taxon>Lepidosauria</taxon>
        <taxon>Sphenodontia</taxon>
        <taxon>Sphenodontidae</taxon>
        <taxon>Sphenodon</taxon>
    </lineage>
</organism>
<dbReference type="GeneTree" id="ENSGT00390000002429"/>
<protein>
    <submittedName>
        <fullName evidence="1">Chromosome 21 open reading frame 91</fullName>
    </submittedName>
</protein>
<dbReference type="PANTHER" id="PTHR15961:SF3">
    <property type="entry name" value="PROTEIN EURL HOMOLOG"/>
    <property type="match status" value="1"/>
</dbReference>
<dbReference type="PANTHER" id="PTHR15961">
    <property type="entry name" value="PROTEIN EURL HOMOLOG"/>
    <property type="match status" value="1"/>
</dbReference>
<dbReference type="AlphaFoldDB" id="A0A8D0H7F3"/>
<keyword evidence="2" id="KW-1185">Reference proteome</keyword>
<proteinExistence type="predicted"/>
<dbReference type="Proteomes" id="UP000694392">
    <property type="component" value="Unplaced"/>
</dbReference>
<accession>A0A8D0H7F3</accession>
<name>A0A8D0H7F3_SPHPU</name>
<dbReference type="OMA" id="NCTKLPW"/>
<dbReference type="GO" id="GO:0060999">
    <property type="term" value="P:positive regulation of dendritic spine development"/>
    <property type="evidence" value="ECO:0007669"/>
    <property type="project" value="Ensembl"/>
</dbReference>
<reference evidence="1" key="1">
    <citation type="submission" date="2025-08" db="UniProtKB">
        <authorList>
            <consortium name="Ensembl"/>
        </authorList>
    </citation>
    <scope>IDENTIFICATION</scope>
</reference>
<gene>
    <name evidence="1" type="primary">C21orf91</name>
</gene>
<dbReference type="Ensembl" id="ENSSPUT00000016404.1">
    <property type="protein sequence ID" value="ENSSPUP00000015378.1"/>
    <property type="gene ID" value="ENSSPUG00000011877.1"/>
</dbReference>
<dbReference type="InterPro" id="IPR009704">
    <property type="entry name" value="EURL_prot"/>
</dbReference>
<evidence type="ECO:0000313" key="1">
    <source>
        <dbReference type="Ensembl" id="ENSSPUP00000015378.1"/>
    </source>
</evidence>